<dbReference type="GO" id="GO:0006355">
    <property type="term" value="P:regulation of DNA-templated transcription"/>
    <property type="evidence" value="ECO:0007669"/>
    <property type="project" value="InterPro"/>
</dbReference>
<dbReference type="EMBL" id="GBEZ01007090">
    <property type="protein sequence ID" value="JAC78342.1"/>
    <property type="molecule type" value="Transcribed_RNA"/>
</dbReference>
<protein>
    <submittedName>
        <fullName evidence="1">Uncharacterized protein</fullName>
    </submittedName>
</protein>
<evidence type="ECO:0000313" key="1">
    <source>
        <dbReference type="EMBL" id="JAC78342.1"/>
    </source>
</evidence>
<reference evidence="1" key="1">
    <citation type="submission" date="2014-05" db="EMBL/GenBank/DDBJ databases">
        <title>The transcriptome of the halophilic microalga Tetraselmis sp. GSL018 isolated from the Great Salt Lake, Utah.</title>
        <authorList>
            <person name="Jinkerson R.E."/>
            <person name="D'Adamo S."/>
            <person name="Posewitz M.C."/>
        </authorList>
    </citation>
    <scope>NUCLEOTIDE SEQUENCE</scope>
    <source>
        <strain evidence="1">GSL018</strain>
    </source>
</reference>
<dbReference type="InterPro" id="IPR038836">
    <property type="entry name" value="MED16"/>
</dbReference>
<proteinExistence type="predicted"/>
<dbReference type="AlphaFoldDB" id="A0A061RZL0"/>
<sequence length="938" mass="102154">MTETKRTLEVQLEGQPTAGPLAWCPVTNLVAVGLFPTSGAEARVLLVEPSDPKLCTVLRVPLGQQKPDSCQSPAPGECTGIRFIDWSPVGAPRMLLVHTHCGNVFCFRQPSKNRTELVSLDDWEGKLVVSHSSSEKPLVLKWLHPLAAWHWPGSRGASALENGMQGLFHLPRDQKAEAKGGDTALHWVRPGLLSLAAVMSSGHVRIWSCFVSKQDFFWSERKTSITGVSESSLLLADIVTAQQQTLRVGIVKQAEPSSVVLMEMRGDPTAESNRKACGKLTMARIATVSIAALGSDLEIANLHFDPATAGRNVTCILREKGGEGVVLVSLRQKGKANYETCGTMRLPVGPPAAPSQMGTAVAPEPLCAAVSREGCMLALANARGARKLHLVRLAAMHGACEDVQIDGGEADGGLLGAAFSPNGTCLAVVSAPGSRPRLEVHCLTDYSMVAMPGQAGHQPEHGETWGEVLAGQRQISAQADLAADRAMWCIINSHHHWDVVERLKAFSGVEIDNQSAEEPQSSPGLALPVIFGRLDEAFHAQPFYWRGGVCRALDRLKVAVLSYENDLDALVVAMDAQARIFLGELEMKLRLFFDQAEFVSIKSERTAGLKQHDMEALIPWMMWLMDFCHYFIRNCSCWVDVHRKIESGEATPDMRARVNWLTGVRLLGDMYFHKCVAAVAVFLNFSLEPHSSAALIRQRLQHMIGFVRLFCTKTGGMSPQQPEPEPALDEGVGVQRELAAAAASSFSGRYCIHFARPTGQISWQTIADICQSERSTLQMLPSTVEQLKSFGLKMGLLPPKLSSTARGSVLIPTGSLPPCPPRTELPRFFLTEPRLSLAPNLDAARRKRRRAERDTALGICQALRPRCGDDAFLRDANTGNPIGKGPPPTHMCLESHYVTTALAADSLQLLDRPSILYGACSSVCSLSGGRWRRIAREL</sequence>
<dbReference type="GO" id="GO:0016592">
    <property type="term" value="C:mediator complex"/>
    <property type="evidence" value="ECO:0007669"/>
    <property type="project" value="InterPro"/>
</dbReference>
<organism evidence="1">
    <name type="scientific">Tetraselmis sp. GSL018</name>
    <dbReference type="NCBI Taxonomy" id="582737"/>
    <lineage>
        <taxon>Eukaryota</taxon>
        <taxon>Viridiplantae</taxon>
        <taxon>Chlorophyta</taxon>
        <taxon>core chlorophytes</taxon>
        <taxon>Chlorodendrophyceae</taxon>
        <taxon>Chlorodendrales</taxon>
        <taxon>Chlorodendraceae</taxon>
        <taxon>Tetraselmis</taxon>
    </lineage>
</organism>
<gene>
    <name evidence="1" type="ORF">TSPGSL018_15369</name>
</gene>
<dbReference type="PANTHER" id="PTHR35130:SF1">
    <property type="entry name" value="MEDIATOR OF RNA POLYMERASE II TRANSCRIPTION SUBUNIT 16"/>
    <property type="match status" value="1"/>
</dbReference>
<name>A0A061RZL0_9CHLO</name>
<dbReference type="PANTHER" id="PTHR35130">
    <property type="entry name" value="MEDIATOR OF RNA POLYMERASE II TRANSCRIPTION SUBUNIT 16"/>
    <property type="match status" value="1"/>
</dbReference>
<accession>A0A061RZL0</accession>